<dbReference type="Gene3D" id="3.40.50.300">
    <property type="entry name" value="P-loop containing nucleotide triphosphate hydrolases"/>
    <property type="match status" value="1"/>
</dbReference>
<dbReference type="InterPro" id="IPR027417">
    <property type="entry name" value="P-loop_NTPase"/>
</dbReference>
<feature type="domain" description="Helicase/UvrB N-terminal" evidence="1">
    <location>
        <begin position="3"/>
        <end position="100"/>
    </location>
</feature>
<dbReference type="Pfam" id="PF04851">
    <property type="entry name" value="ResIII"/>
    <property type="match status" value="1"/>
</dbReference>
<reference evidence="2 3" key="1">
    <citation type="journal article" date="2019" name="Emerg. Microbes Infect.">
        <title>Comprehensive subspecies identification of 175 nontuberculous mycobacteria species based on 7547 genomic profiles.</title>
        <authorList>
            <person name="Matsumoto Y."/>
            <person name="Kinjo T."/>
            <person name="Motooka D."/>
            <person name="Nabeya D."/>
            <person name="Jung N."/>
            <person name="Uechi K."/>
            <person name="Horii T."/>
            <person name="Iida T."/>
            <person name="Fujita J."/>
            <person name="Nakamura S."/>
        </authorList>
    </citation>
    <scope>NUCLEOTIDE SEQUENCE [LARGE SCALE GENOMIC DNA]</scope>
    <source>
        <strain evidence="2 3">JCM 12375</strain>
    </source>
</reference>
<name>A0ABN5XXR2_MYCME</name>
<dbReference type="EMBL" id="AP022567">
    <property type="protein sequence ID" value="BBX30738.1"/>
    <property type="molecule type" value="Genomic_DNA"/>
</dbReference>
<dbReference type="InterPro" id="IPR006935">
    <property type="entry name" value="Helicase/UvrB_N"/>
</dbReference>
<organism evidence="2 3">
    <name type="scientific">Mycolicibacterium mageritense</name>
    <name type="common">Mycobacterium mageritense</name>
    <dbReference type="NCBI Taxonomy" id="53462"/>
    <lineage>
        <taxon>Bacteria</taxon>
        <taxon>Bacillati</taxon>
        <taxon>Actinomycetota</taxon>
        <taxon>Actinomycetes</taxon>
        <taxon>Mycobacteriales</taxon>
        <taxon>Mycobacteriaceae</taxon>
        <taxon>Mycolicibacterium</taxon>
    </lineage>
</organism>
<gene>
    <name evidence="2" type="ORF">MMAGJ_00200</name>
</gene>
<dbReference type="Proteomes" id="UP000465622">
    <property type="component" value="Chromosome"/>
</dbReference>
<dbReference type="SUPFAM" id="SSF52540">
    <property type="entry name" value="P-loop containing nucleoside triphosphate hydrolases"/>
    <property type="match status" value="1"/>
</dbReference>
<sequence length="121" mass="13373">MHFSLFDYQDSAAREVLSKLVTARKIYRDPNYNKRTAFALAAVTGAGKTVIASAVIEALFKDSNEYDIEHDPTAVVLWLTDDESLNNQTKGRMLTASELNSNQLLSINNTDFPGDIVKTCG</sequence>
<evidence type="ECO:0000313" key="3">
    <source>
        <dbReference type="Proteomes" id="UP000465622"/>
    </source>
</evidence>
<dbReference type="RefSeq" id="WP_163642080.1">
    <property type="nucleotide sequence ID" value="NZ_AP022567.1"/>
</dbReference>
<accession>A0ABN5XXR2</accession>
<evidence type="ECO:0000259" key="1">
    <source>
        <dbReference type="Pfam" id="PF04851"/>
    </source>
</evidence>
<evidence type="ECO:0000313" key="2">
    <source>
        <dbReference type="EMBL" id="BBX30738.1"/>
    </source>
</evidence>
<keyword evidence="3" id="KW-1185">Reference proteome</keyword>
<protein>
    <recommendedName>
        <fullName evidence="1">Helicase/UvrB N-terminal domain-containing protein</fullName>
    </recommendedName>
</protein>
<proteinExistence type="predicted"/>